<protein>
    <submittedName>
        <fullName evidence="1">Uncharacterized protein</fullName>
    </submittedName>
</protein>
<keyword evidence="2" id="KW-1185">Reference proteome</keyword>
<dbReference type="AlphaFoldDB" id="A0A177NT24"/>
<evidence type="ECO:0000313" key="2">
    <source>
        <dbReference type="Proteomes" id="UP000077628"/>
    </source>
</evidence>
<organism evidence="1 2">
    <name type="scientific">Methylomonas koyamae</name>
    <dbReference type="NCBI Taxonomy" id="702114"/>
    <lineage>
        <taxon>Bacteria</taxon>
        <taxon>Pseudomonadati</taxon>
        <taxon>Pseudomonadota</taxon>
        <taxon>Gammaproteobacteria</taxon>
        <taxon>Methylococcales</taxon>
        <taxon>Methylococcaceae</taxon>
        <taxon>Methylomonas</taxon>
    </lineage>
</organism>
<accession>A0A177NT24</accession>
<dbReference type="EMBL" id="LUUK01000108">
    <property type="protein sequence ID" value="OAI21165.1"/>
    <property type="molecule type" value="Genomic_DNA"/>
</dbReference>
<comment type="caution">
    <text evidence="1">The sequence shown here is derived from an EMBL/GenBank/DDBJ whole genome shotgun (WGS) entry which is preliminary data.</text>
</comment>
<name>A0A177NT24_9GAMM</name>
<reference evidence="2" key="1">
    <citation type="submission" date="2016-03" db="EMBL/GenBank/DDBJ databases">
        <authorList>
            <person name="Heylen K."/>
            <person name="De Vos P."/>
            <person name="Vekeman B."/>
        </authorList>
    </citation>
    <scope>NUCLEOTIDE SEQUENCE [LARGE SCALE GENOMIC DNA]</scope>
    <source>
        <strain evidence="2">R-45383</strain>
    </source>
</reference>
<dbReference type="STRING" id="702114.A1355_23525"/>
<gene>
    <name evidence="1" type="ORF">A1355_23525</name>
</gene>
<evidence type="ECO:0000313" key="1">
    <source>
        <dbReference type="EMBL" id="OAI21165.1"/>
    </source>
</evidence>
<proteinExistence type="predicted"/>
<dbReference type="Proteomes" id="UP000077628">
    <property type="component" value="Unassembled WGS sequence"/>
</dbReference>
<sequence>MSLHAESMYEISLTEGLGPVKFGMSPGIVKSLLGSELCYEDWMGGNLENFLYYKGLLIGFCGEIDDHPTDSSLVCMFLVKTSHPLSLWGQKISNAKMEDIESLLKVKAIKCKLLQSGVLQCVDQELQFLFDSDGHLDEVYFAFKYS</sequence>